<sequence>MDTYRPHAVLIILVLCSDWCLPSQFPTQLMIKEWVDQMQFELVTLADTASAGKSLTQIFLANQNLYTVQSNKAEELVDRAAKNIEQLLLKRAAALKTLATAAENFQMEHQWKDEYADGDIVYYNAKDNLEVNETEGRKNRIRPVFKEDPLFKRLTSHNNTAVHIPTDIYDGSTIVLNELNWTEALEDVFKKNREDDPTLLWQVFGSATGLARYYPASPWMDARKTPSKIDLYDVRRRPWYIQGAASPKDMLILVDASGSVSGLTLKLIRTSVSEMLETLSDDDYVNVVYFNTRVNNTACFDHLVQANVRNKKILKDAIQNILAKGITNYTKGFEFAFEQLYAINITRANCNKIIMLFTDGGEERASAILQKYNADKKVRIFTFSVGQHNYDKGPVQWMACANKGYFYEIPSIGAIRINTQEYLDVLGRPMVLADQQAKQVQWTNVYLDALELGLVITGTLPVFNKTKYKDEWGLEIQNQLILGVMGIDVSLDDIKTLTPRFTIGPNGYYFAIDPNGYVLLHPNLQPKNPKFQEPVTLDFLDAELENDIKVKCAHGLSSLGIQIRTMMIDGTHGEEKIDTLVKTQDERYIDRGVRTYTWAQVNGTDYSLALVLPPYSEHYIEASLGDTIREAMAMDTLQVERFDELGHTFIAPREYCKGLKSSDNNNTQFLVDFNQFILRNTLEEPCNVTLVSRLLLDAGLTADLVKLWKEQTLTGTLARFVATDGGITRVYPRSAGEEWTENAETYDSSFYKRTLDNEIYIFTAPYFNKSRESGYESGILVSKAVDLSINGVNLKPAVVGVKLNVSAWMNSFMNATIKANCKDEICGCLKNDKHVDCVILDDGGFLLMSNQDDYITQIGQFFGEVDPPLMTSLVNTSLYSFYKTYDYQSVCDPERDSKAAAGPASFYVPTIADMLSIGWWVSTAAWPIIQQILYSLLFPSFLEAADSDEDMSANMFKESCITEQTQYFFENKERSYSGVLDCGNCSRMYRAEKLANTNLVFLITDAKSTCLSCDPRPLRQAEQPSHGPDPCELAQNPRYRKGPDLCFDNNVDDEPLCPISGVSGLSPTSLLLLMQVLMLGPGRMILTVEVGLF</sequence>
<evidence type="ECO:0000313" key="1">
    <source>
        <dbReference type="EMBL" id="KAJ8003146.1"/>
    </source>
</evidence>
<evidence type="ECO:0000313" key="2">
    <source>
        <dbReference type="Proteomes" id="UP001157502"/>
    </source>
</evidence>
<organism evidence="1 2">
    <name type="scientific">Dallia pectoralis</name>
    <name type="common">Alaska blackfish</name>
    <dbReference type="NCBI Taxonomy" id="75939"/>
    <lineage>
        <taxon>Eukaryota</taxon>
        <taxon>Metazoa</taxon>
        <taxon>Chordata</taxon>
        <taxon>Craniata</taxon>
        <taxon>Vertebrata</taxon>
        <taxon>Euteleostomi</taxon>
        <taxon>Actinopterygii</taxon>
        <taxon>Neopterygii</taxon>
        <taxon>Teleostei</taxon>
        <taxon>Protacanthopterygii</taxon>
        <taxon>Esociformes</taxon>
        <taxon>Umbridae</taxon>
        <taxon>Dallia</taxon>
    </lineage>
</organism>
<proteinExistence type="predicted"/>
<protein>
    <submittedName>
        <fullName evidence="1">Uncharacterized protein</fullName>
    </submittedName>
</protein>
<reference evidence="1" key="1">
    <citation type="submission" date="2021-05" db="EMBL/GenBank/DDBJ databases">
        <authorList>
            <person name="Pan Q."/>
            <person name="Jouanno E."/>
            <person name="Zahm M."/>
            <person name="Klopp C."/>
            <person name="Cabau C."/>
            <person name="Louis A."/>
            <person name="Berthelot C."/>
            <person name="Parey E."/>
            <person name="Roest Crollius H."/>
            <person name="Montfort J."/>
            <person name="Robinson-Rechavi M."/>
            <person name="Bouchez O."/>
            <person name="Lampietro C."/>
            <person name="Lopez Roques C."/>
            <person name="Donnadieu C."/>
            <person name="Postlethwait J."/>
            <person name="Bobe J."/>
            <person name="Dillon D."/>
            <person name="Chandos A."/>
            <person name="von Hippel F."/>
            <person name="Guiguen Y."/>
        </authorList>
    </citation>
    <scope>NUCLEOTIDE SEQUENCE</scope>
    <source>
        <strain evidence="1">YG-Jan2019</strain>
    </source>
</reference>
<dbReference type="EMBL" id="CM055740">
    <property type="protein sequence ID" value="KAJ8003146.1"/>
    <property type="molecule type" value="Genomic_DNA"/>
</dbReference>
<dbReference type="Proteomes" id="UP001157502">
    <property type="component" value="Chromosome 13"/>
</dbReference>
<comment type="caution">
    <text evidence="1">The sequence shown here is derived from an EMBL/GenBank/DDBJ whole genome shotgun (WGS) entry which is preliminary data.</text>
</comment>
<gene>
    <name evidence="1" type="ORF">DPEC_G00166340</name>
</gene>
<accession>A0ACC2GHS6</accession>
<name>A0ACC2GHS6_DALPE</name>
<keyword evidence="2" id="KW-1185">Reference proteome</keyword>